<evidence type="ECO:0000256" key="11">
    <source>
        <dbReference type="PIRSR" id="PIRSR001558-2"/>
    </source>
</evidence>
<comment type="caution">
    <text evidence="14">The sequence shown here is derived from an EMBL/GenBank/DDBJ whole genome shotgun (WGS) entry which is preliminary data.</text>
</comment>
<feature type="binding site" evidence="10">
    <location>
        <position position="388"/>
    </location>
    <ligand>
        <name>ATP</name>
        <dbReference type="ChEBI" id="CHEBI:30616"/>
    </ligand>
</feature>
<dbReference type="InterPro" id="IPR005615">
    <property type="entry name" value="Glutathione_synthase"/>
</dbReference>
<evidence type="ECO:0000256" key="8">
    <source>
        <dbReference type="ARBA" id="ARBA00022842"/>
    </source>
</evidence>
<dbReference type="GO" id="GO:0000287">
    <property type="term" value="F:magnesium ion binding"/>
    <property type="evidence" value="ECO:0007669"/>
    <property type="project" value="UniProtKB-UniRule"/>
</dbReference>
<feature type="binding site" evidence="10">
    <location>
        <position position="137"/>
    </location>
    <ligand>
        <name>ATP</name>
        <dbReference type="ChEBI" id="CHEBI:30616"/>
    </ligand>
</feature>
<comment type="similarity">
    <text evidence="2 9">Belongs to the eukaryotic GSH synthase family.</text>
</comment>
<dbReference type="SUPFAM" id="SSF52440">
    <property type="entry name" value="PreATP-grasp domain"/>
    <property type="match status" value="1"/>
</dbReference>
<feature type="binding site" evidence="11">
    <location>
        <position position="137"/>
    </location>
    <ligand>
        <name>Mg(2+)</name>
        <dbReference type="ChEBI" id="CHEBI:18420"/>
    </ligand>
</feature>
<dbReference type="GO" id="GO:0043295">
    <property type="term" value="F:glutathione binding"/>
    <property type="evidence" value="ECO:0007669"/>
    <property type="project" value="UniProtKB-UniRule"/>
</dbReference>
<feature type="binding site" evidence="11">
    <location>
        <position position="139"/>
    </location>
    <ligand>
        <name>Mg(2+)</name>
        <dbReference type="ChEBI" id="CHEBI:18420"/>
    </ligand>
</feature>
<dbReference type="SUPFAM" id="SSF56059">
    <property type="entry name" value="Glutathione synthetase ATP-binding domain-like"/>
    <property type="match status" value="1"/>
</dbReference>
<dbReference type="Proteomes" id="UP000253472">
    <property type="component" value="Unassembled WGS sequence"/>
</dbReference>
<evidence type="ECO:0000256" key="12">
    <source>
        <dbReference type="PIRSR" id="PIRSR001558-3"/>
    </source>
</evidence>
<dbReference type="InterPro" id="IPR014709">
    <property type="entry name" value="Glutathione_synthase_C_euk"/>
</dbReference>
<organism evidence="14 15">
    <name type="scientific">Candida viswanathii</name>
    <dbReference type="NCBI Taxonomy" id="5486"/>
    <lineage>
        <taxon>Eukaryota</taxon>
        <taxon>Fungi</taxon>
        <taxon>Dikarya</taxon>
        <taxon>Ascomycota</taxon>
        <taxon>Saccharomycotina</taxon>
        <taxon>Pichiomycetes</taxon>
        <taxon>Debaryomycetaceae</taxon>
        <taxon>Candida/Lodderomyces clade</taxon>
        <taxon>Candida</taxon>
    </lineage>
</organism>
<dbReference type="InterPro" id="IPR004887">
    <property type="entry name" value="GSH_synth_subst-bd"/>
</dbReference>
<evidence type="ECO:0000256" key="7">
    <source>
        <dbReference type="ARBA" id="ARBA00022840"/>
    </source>
</evidence>
<evidence type="ECO:0000313" key="15">
    <source>
        <dbReference type="Proteomes" id="UP000253472"/>
    </source>
</evidence>
<feature type="binding site" evidence="12">
    <location>
        <begin position="275"/>
        <end position="278"/>
    </location>
    <ligand>
        <name>substrate</name>
    </ligand>
</feature>
<dbReference type="AlphaFoldDB" id="A0A367YMX1"/>
<dbReference type="Gene3D" id="3.40.50.1760">
    <property type="entry name" value="Glutathione synthase, substrate-binding domain superfamily, eukaryotic"/>
    <property type="match status" value="1"/>
</dbReference>
<keyword evidence="4 9" id="KW-0317">Glutathione biosynthesis</keyword>
<feature type="domain" description="Glutathione synthase substrate-binding" evidence="13">
    <location>
        <begin position="210"/>
        <end position="313"/>
    </location>
</feature>
<keyword evidence="6 9" id="KW-0547">Nucleotide-binding</keyword>
<evidence type="ECO:0000256" key="6">
    <source>
        <dbReference type="ARBA" id="ARBA00022741"/>
    </source>
</evidence>
<keyword evidence="3 9" id="KW-0436">Ligase</keyword>
<dbReference type="Gene3D" id="3.30.1490.80">
    <property type="match status" value="1"/>
</dbReference>
<keyword evidence="7 9" id="KW-0067">ATP-binding</keyword>
<evidence type="ECO:0000259" key="13">
    <source>
        <dbReference type="Pfam" id="PF03199"/>
    </source>
</evidence>
<feature type="binding site" evidence="12">
    <location>
        <begin position="474"/>
        <end position="475"/>
    </location>
    <ligand>
        <name>substrate</name>
    </ligand>
</feature>
<feature type="binding site" evidence="10">
    <location>
        <position position="436"/>
    </location>
    <ligand>
        <name>ATP</name>
        <dbReference type="ChEBI" id="CHEBI:30616"/>
    </ligand>
</feature>
<proteinExistence type="inferred from homology"/>
<accession>A0A367YMX1</accession>
<dbReference type="Gene3D" id="1.10.1080.10">
    <property type="entry name" value="Glutathione Synthetase, Chain A, domain 3"/>
    <property type="match status" value="1"/>
</dbReference>
<evidence type="ECO:0000256" key="1">
    <source>
        <dbReference type="ARBA" id="ARBA00004965"/>
    </source>
</evidence>
<evidence type="ECO:0000256" key="10">
    <source>
        <dbReference type="PIRSR" id="PIRSR001558-1"/>
    </source>
</evidence>
<feature type="binding site" evidence="10">
    <location>
        <position position="121"/>
    </location>
    <ligand>
        <name>substrate</name>
    </ligand>
</feature>
<dbReference type="OrthoDB" id="2020073at2759"/>
<sequence length="487" mass="55335">MSIKPFPELSETQEKELISNLSQWTLGNGLVMYPPSFESYQANTAPITLFPTPIPKQSFVRAQEVQTLFHELYVNVITQDKDWFLSVIEDLSKHDADFTGKLYEVYKKLNKIQPLSLGLFRSDYMVHQDTNEIKQIEFNTVSVSFGGLSTKIGQLHQYLNGTGQYDNKYNYAYYDNDDEIPVSPSIKELAQGLADGNYYYNNGDNDNTSTIVLFVVQPNERNCFDQRHIEYALFNNHGIKSVRLTLEEVEEHVTVSQDKLYIKSTMDEVSVVYYRSGYAPSDYEMDPEKTWNARLLLENTLAIKCPSVLTQLSGTKKVQQILTKKEAVTKFLPNASEEELSKILSTFVAIYSLDEADEESTQAVKLAFEQPQNYVLKPQREGGGNNVYKENIPAFLESLDKKDWGAYILMEIINPPLHKNKIIRNGEIFHEDIISELGIFGTTVFDENSGKVLTNKNAGWLLRSKFSTSNEGGVAAGFGCVDNIYLY</sequence>
<reference evidence="14 15" key="1">
    <citation type="submission" date="2018-06" db="EMBL/GenBank/DDBJ databases">
        <title>Whole genome sequencing of Candida tropicalis (genome annotated by CSBL at Korea University).</title>
        <authorList>
            <person name="Ahn J."/>
        </authorList>
    </citation>
    <scope>NUCLEOTIDE SEQUENCE [LARGE SCALE GENOMIC DNA]</scope>
    <source>
        <strain evidence="14 15">ATCC 20962</strain>
    </source>
</reference>
<dbReference type="Pfam" id="PF03199">
    <property type="entry name" value="GSH_synthase"/>
    <property type="match status" value="1"/>
</dbReference>
<feature type="binding site" evidence="10">
    <location>
        <begin position="377"/>
        <end position="386"/>
    </location>
    <ligand>
        <name>ATP</name>
        <dbReference type="ChEBI" id="CHEBI:30616"/>
    </ligand>
</feature>
<evidence type="ECO:0000256" key="3">
    <source>
        <dbReference type="ARBA" id="ARBA00022598"/>
    </source>
</evidence>
<dbReference type="Pfam" id="PF03917">
    <property type="entry name" value="GSH_synth_ATP"/>
    <property type="match status" value="1"/>
</dbReference>
<keyword evidence="5 9" id="KW-0479">Metal-binding</keyword>
<dbReference type="PANTHER" id="PTHR11130:SF0">
    <property type="entry name" value="GLUTATHIONE SYNTHETASE"/>
    <property type="match status" value="1"/>
</dbReference>
<feature type="binding site" evidence="12">
    <location>
        <begin position="220"/>
        <end position="222"/>
    </location>
    <ligand>
        <name>substrate</name>
    </ligand>
</feature>
<feature type="binding site" evidence="10">
    <location>
        <position position="463"/>
    </location>
    <ligand>
        <name>substrate</name>
    </ligand>
</feature>
<dbReference type="InterPro" id="IPR037013">
    <property type="entry name" value="GSH-S_sub-bd_sf"/>
</dbReference>
<dbReference type="EMBL" id="QLNQ01000016">
    <property type="protein sequence ID" value="RCK66361.1"/>
    <property type="molecule type" value="Genomic_DNA"/>
</dbReference>
<feature type="binding site" evidence="11">
    <location>
        <position position="381"/>
    </location>
    <ligand>
        <name>Mg(2+)</name>
        <dbReference type="ChEBI" id="CHEBI:18420"/>
    </ligand>
</feature>
<evidence type="ECO:0000256" key="2">
    <source>
        <dbReference type="ARBA" id="ARBA00010385"/>
    </source>
</evidence>
<dbReference type="GO" id="GO:0004363">
    <property type="term" value="F:glutathione synthase activity"/>
    <property type="evidence" value="ECO:0007669"/>
    <property type="project" value="UniProtKB-UniRule"/>
</dbReference>
<feature type="binding site" evidence="10">
    <location>
        <begin position="410"/>
        <end position="413"/>
    </location>
    <ligand>
        <name>ATP</name>
        <dbReference type="ChEBI" id="CHEBI:30616"/>
    </ligand>
</feature>
<dbReference type="EC" id="6.3.2.3" evidence="9"/>
<dbReference type="PIRSF" id="PIRSF001558">
    <property type="entry name" value="GSHase"/>
    <property type="match status" value="1"/>
</dbReference>
<feature type="binding site" evidence="10">
    <location>
        <position position="465"/>
    </location>
    <ligand>
        <name>ATP</name>
        <dbReference type="ChEBI" id="CHEBI:30616"/>
    </ligand>
</feature>
<keyword evidence="8 9" id="KW-0460">Magnesium</keyword>
<feature type="binding site" evidence="12">
    <location>
        <begin position="141"/>
        <end position="144"/>
    </location>
    <ligand>
        <name>substrate</name>
    </ligand>
</feature>
<keyword evidence="15" id="KW-1185">Reference proteome</keyword>
<dbReference type="InterPro" id="IPR016185">
    <property type="entry name" value="PreATP-grasp_dom_sf"/>
</dbReference>
<name>A0A367YMX1_9ASCO</name>
<comment type="pathway">
    <text evidence="1 9">Sulfur metabolism; glutathione biosynthesis; glutathione from L-cysteine and L-glutamate: step 2/2.</text>
</comment>
<dbReference type="Gene3D" id="3.30.470.20">
    <property type="entry name" value="ATP-grasp fold, B domain"/>
    <property type="match status" value="1"/>
</dbReference>
<dbReference type="GO" id="GO:0005829">
    <property type="term" value="C:cytosol"/>
    <property type="evidence" value="ECO:0007669"/>
    <property type="project" value="TreeGrafter"/>
</dbReference>
<dbReference type="InterPro" id="IPR014042">
    <property type="entry name" value="Glutathione_synthase_a-hlx"/>
</dbReference>
<feature type="binding site" evidence="10">
    <location>
        <position position="471"/>
    </location>
    <ligand>
        <name>ATP</name>
        <dbReference type="ChEBI" id="CHEBI:30616"/>
    </ligand>
</feature>
<feature type="binding site" evidence="10">
    <location>
        <position position="226"/>
    </location>
    <ligand>
        <name>substrate</name>
    </ligand>
</feature>
<evidence type="ECO:0000256" key="4">
    <source>
        <dbReference type="ARBA" id="ARBA00022684"/>
    </source>
</evidence>
<evidence type="ECO:0000256" key="9">
    <source>
        <dbReference type="PIRNR" id="PIRNR001558"/>
    </source>
</evidence>
<dbReference type="FunFam" id="3.30.1490.50:FF:000002">
    <property type="entry name" value="Glutathione synthetase"/>
    <property type="match status" value="1"/>
</dbReference>
<protein>
    <recommendedName>
        <fullName evidence="9">Glutathione synthetase</fullName>
        <shortName evidence="9">GSH-S</shortName>
        <ecNumber evidence="9">6.3.2.3</ecNumber>
    </recommendedName>
</protein>
<dbReference type="NCBIfam" id="TIGR01986">
    <property type="entry name" value="glut_syn_euk"/>
    <property type="match status" value="1"/>
</dbReference>
<dbReference type="UniPathway" id="UPA00142">
    <property type="reaction ID" value="UER00210"/>
</dbReference>
<evidence type="ECO:0000313" key="14">
    <source>
        <dbReference type="EMBL" id="RCK66361.1"/>
    </source>
</evidence>
<dbReference type="GO" id="GO:0005524">
    <property type="term" value="F:ATP binding"/>
    <property type="evidence" value="ECO:0007669"/>
    <property type="project" value="UniProtKB-UniRule"/>
</dbReference>
<dbReference type="InterPro" id="IPR014049">
    <property type="entry name" value="Glutathione_synthase_N_euk"/>
</dbReference>
<comment type="cofactor">
    <cofactor evidence="9 11">
        <name>Mg(2+)</name>
        <dbReference type="ChEBI" id="CHEBI:18420"/>
    </cofactor>
    <text evidence="9 11">Binds 1 Mg(2+) ion per subunit.</text>
</comment>
<dbReference type="Gene3D" id="3.30.1490.50">
    <property type="match status" value="1"/>
</dbReference>
<feature type="binding site" evidence="10">
    <location>
        <position position="316"/>
    </location>
    <ligand>
        <name>ATP</name>
        <dbReference type="ChEBI" id="CHEBI:30616"/>
    </ligand>
</feature>
<dbReference type="STRING" id="5486.A0A367YMX1"/>
<comment type="catalytic activity">
    <reaction evidence="9">
        <text>gamma-L-glutamyl-L-cysteine + glycine + ATP = glutathione + ADP + phosphate + H(+)</text>
        <dbReference type="Rhea" id="RHEA:13557"/>
        <dbReference type="ChEBI" id="CHEBI:15378"/>
        <dbReference type="ChEBI" id="CHEBI:30616"/>
        <dbReference type="ChEBI" id="CHEBI:43474"/>
        <dbReference type="ChEBI" id="CHEBI:57305"/>
        <dbReference type="ChEBI" id="CHEBI:57925"/>
        <dbReference type="ChEBI" id="CHEBI:58173"/>
        <dbReference type="ChEBI" id="CHEBI:456216"/>
        <dbReference type="EC" id="6.3.2.3"/>
    </reaction>
</comment>
<gene>
    <name evidence="14" type="primary">GSH2_0</name>
    <name evidence="14" type="ORF">Cantr_02027</name>
</gene>
<evidence type="ECO:0000256" key="5">
    <source>
        <dbReference type="ARBA" id="ARBA00022723"/>
    </source>
</evidence>
<dbReference type="PANTHER" id="PTHR11130">
    <property type="entry name" value="GLUTATHIONE SYNTHETASE"/>
    <property type="match status" value="1"/>
</dbReference>